<dbReference type="Pfam" id="PF00440">
    <property type="entry name" value="TetR_N"/>
    <property type="match status" value="1"/>
</dbReference>
<reference evidence="4 5" key="1">
    <citation type="submission" date="2018-12" db="EMBL/GenBank/DDBJ databases">
        <title>Genome sequence from the cellulolytic species, Caldicellulosiruptor changbaiensis.</title>
        <authorList>
            <person name="Blumer-Schuette S.E."/>
            <person name="Mendoza C."/>
        </authorList>
    </citation>
    <scope>NUCLEOTIDE SEQUENCE [LARGE SCALE GENOMIC DNA]</scope>
    <source>
        <strain evidence="4 5">CBS-Z</strain>
    </source>
</reference>
<feature type="domain" description="HTH tetR-type" evidence="3">
    <location>
        <begin position="11"/>
        <end position="71"/>
    </location>
</feature>
<dbReference type="PANTHER" id="PTHR43479">
    <property type="entry name" value="ACREF/ENVCD OPERON REPRESSOR-RELATED"/>
    <property type="match status" value="1"/>
</dbReference>
<sequence length="211" mass="25269">MPKQTFLNLPEEKRNLITDTLIKHFSQKPYHKVDISDVARECNVAKGSMYQYFENKKDMYFYAIEVSYQRFLKHLEKLNMVHINIFDYYENSLKSIWLAMKELKYEYMLIERAFFSQDSPFKDEINEKFLKQSREFLVEIIKYNQQKGYIRDDIDPVIISVFLEGASFYMKKFVIEEALSRTSTTLDLDISYFKDALSQFIKLLKEGIGKK</sequence>
<dbReference type="GO" id="GO:0003677">
    <property type="term" value="F:DNA binding"/>
    <property type="evidence" value="ECO:0007669"/>
    <property type="project" value="UniProtKB-UniRule"/>
</dbReference>
<name>A0A3T0D8D1_9FIRM</name>
<gene>
    <name evidence="4" type="ORF">ELD05_11695</name>
</gene>
<evidence type="ECO:0000256" key="2">
    <source>
        <dbReference type="PROSITE-ProRule" id="PRU00335"/>
    </source>
</evidence>
<dbReference type="PROSITE" id="PS50977">
    <property type="entry name" value="HTH_TETR_2"/>
    <property type="match status" value="1"/>
</dbReference>
<protein>
    <submittedName>
        <fullName evidence="4">TetR/AcrR family transcriptional regulator</fullName>
    </submittedName>
</protein>
<evidence type="ECO:0000259" key="3">
    <source>
        <dbReference type="PROSITE" id="PS50977"/>
    </source>
</evidence>
<feature type="DNA-binding region" description="H-T-H motif" evidence="2">
    <location>
        <begin position="34"/>
        <end position="53"/>
    </location>
</feature>
<dbReference type="EMBL" id="CP034791">
    <property type="protein sequence ID" value="AZT91236.1"/>
    <property type="molecule type" value="Genomic_DNA"/>
</dbReference>
<dbReference type="PANTHER" id="PTHR43479:SF11">
    <property type="entry name" value="ACREF_ENVCD OPERON REPRESSOR-RELATED"/>
    <property type="match status" value="1"/>
</dbReference>
<evidence type="ECO:0000313" key="4">
    <source>
        <dbReference type="EMBL" id="AZT91236.1"/>
    </source>
</evidence>
<dbReference type="Gene3D" id="1.10.357.10">
    <property type="entry name" value="Tetracycline Repressor, domain 2"/>
    <property type="match status" value="1"/>
</dbReference>
<evidence type="ECO:0000256" key="1">
    <source>
        <dbReference type="ARBA" id="ARBA00023125"/>
    </source>
</evidence>
<proteinExistence type="predicted"/>
<dbReference type="SUPFAM" id="SSF48498">
    <property type="entry name" value="Tetracyclin repressor-like, C-terminal domain"/>
    <property type="match status" value="1"/>
</dbReference>
<dbReference type="InterPro" id="IPR036271">
    <property type="entry name" value="Tet_transcr_reg_TetR-rel_C_sf"/>
</dbReference>
<dbReference type="Proteomes" id="UP000282930">
    <property type="component" value="Chromosome"/>
</dbReference>
<dbReference type="RefSeq" id="WP_127352569.1">
    <property type="nucleotide sequence ID" value="NZ_CP034791.1"/>
</dbReference>
<keyword evidence="1 2" id="KW-0238">DNA-binding</keyword>
<evidence type="ECO:0000313" key="5">
    <source>
        <dbReference type="Proteomes" id="UP000282930"/>
    </source>
</evidence>
<dbReference type="InterPro" id="IPR009057">
    <property type="entry name" value="Homeodomain-like_sf"/>
</dbReference>
<dbReference type="InterPro" id="IPR001647">
    <property type="entry name" value="HTH_TetR"/>
</dbReference>
<dbReference type="KEGG" id="ccha:ELD05_11695"/>
<keyword evidence="5" id="KW-1185">Reference proteome</keyword>
<dbReference type="InterPro" id="IPR050624">
    <property type="entry name" value="HTH-type_Tx_Regulator"/>
</dbReference>
<accession>A0A3T0D8D1</accession>
<dbReference type="AlphaFoldDB" id="A0A3T0D8D1"/>
<dbReference type="SUPFAM" id="SSF46689">
    <property type="entry name" value="Homeodomain-like"/>
    <property type="match status" value="1"/>
</dbReference>
<organism evidence="4 5">
    <name type="scientific">Caldicellulosiruptor changbaiensis</name>
    <dbReference type="NCBI Taxonomy" id="1222016"/>
    <lineage>
        <taxon>Bacteria</taxon>
        <taxon>Bacillati</taxon>
        <taxon>Bacillota</taxon>
        <taxon>Bacillota incertae sedis</taxon>
        <taxon>Caldicellulosiruptorales</taxon>
        <taxon>Caldicellulosiruptoraceae</taxon>
        <taxon>Caldicellulosiruptor</taxon>
    </lineage>
</organism>